<dbReference type="RefSeq" id="WP_141759658.1">
    <property type="nucleotide sequence ID" value="NZ_CP066007.1"/>
</dbReference>
<evidence type="ECO:0008006" key="4">
    <source>
        <dbReference type="Google" id="ProtNLM"/>
    </source>
</evidence>
<dbReference type="EMBL" id="CP066007">
    <property type="protein sequence ID" value="QQB46670.1"/>
    <property type="molecule type" value="Genomic_DNA"/>
</dbReference>
<dbReference type="AlphaFoldDB" id="A0A7T4EFZ2"/>
<protein>
    <recommendedName>
        <fullName evidence="4">DUF222 domain-containing protein</fullName>
    </recommendedName>
</protein>
<organism evidence="2 3">
    <name type="scientific">Corynebacterium glucuronolyticum</name>
    <dbReference type="NCBI Taxonomy" id="39791"/>
    <lineage>
        <taxon>Bacteria</taxon>
        <taxon>Bacillati</taxon>
        <taxon>Actinomycetota</taxon>
        <taxon>Actinomycetes</taxon>
        <taxon>Mycobacteriales</taxon>
        <taxon>Corynebacteriaceae</taxon>
        <taxon>Corynebacterium</taxon>
    </lineage>
</organism>
<name>A0A7T4EFZ2_9CORY</name>
<evidence type="ECO:0000313" key="2">
    <source>
        <dbReference type="EMBL" id="QQB46670.1"/>
    </source>
</evidence>
<gene>
    <name evidence="2" type="ORF">I6I10_01620</name>
</gene>
<dbReference type="Proteomes" id="UP000596145">
    <property type="component" value="Chromosome"/>
</dbReference>
<feature type="compositionally biased region" description="Basic and acidic residues" evidence="1">
    <location>
        <begin position="315"/>
        <end position="336"/>
    </location>
</feature>
<dbReference type="OrthoDB" id="4398180at2"/>
<accession>A0A7T4EFZ2</accession>
<sequence>MTPHEFLATRSSGIAILEGFSGLRKHEIEELALAADCLPKDIRPLVTCANAWAKAPAEQRKKAADFSLTRLSIISRACNSLNATNREEMDTVRGQLIEASTSMTCDELQSFATTIVKELNKDTFSTNRGVFVSKKADAQGNKQLILRDSEDVINRINARLAELAPKTMDLCRGKGKAFADLAFSEGGELKPTEYKPALILVLDDMFYAGEEAKVQTTTGETYDLDELAELALADTGWLTIVDKEAHVIGNYEIERRRFANKNQRAANEIMQIICPWPGCHELVRDGAAHHTWPFCLGGKTDSDTLTGCCHSHNAQNDDRRDRPLNGHLERDAEGRVGWRPPGGGPLVYNNQPENKWCGYNLVRKVLQMRATRRSPSDPDTTDPTG</sequence>
<evidence type="ECO:0000313" key="3">
    <source>
        <dbReference type="Proteomes" id="UP000596145"/>
    </source>
</evidence>
<reference evidence="2 3" key="1">
    <citation type="submission" date="2020-12" db="EMBL/GenBank/DDBJ databases">
        <title>FDA dAtabase for Regulatory Grade micrObial Sequences (FDA-ARGOS): Supporting development and validation of Infectious Disease Dx tests.</title>
        <authorList>
            <person name="Sproer C."/>
            <person name="Gronow S."/>
            <person name="Severitt S."/>
            <person name="Schroder I."/>
            <person name="Tallon L."/>
            <person name="Sadzewicz L."/>
            <person name="Zhao X."/>
            <person name="Boylan J."/>
            <person name="Ott S."/>
            <person name="Bowen H."/>
            <person name="Vavikolanu K."/>
            <person name="Mehta A."/>
            <person name="Aluvathingal J."/>
            <person name="Nadendla S."/>
            <person name="Lowell S."/>
            <person name="Myers T."/>
            <person name="Yan Y."/>
            <person name="Sichtig H."/>
        </authorList>
    </citation>
    <scope>NUCLEOTIDE SEQUENCE [LARGE SCALE GENOMIC DNA]</scope>
    <source>
        <strain evidence="2 3">FDAARGOS_1053</strain>
    </source>
</reference>
<proteinExistence type="predicted"/>
<dbReference type="GeneID" id="92758992"/>
<evidence type="ECO:0000256" key="1">
    <source>
        <dbReference type="SAM" id="MobiDB-lite"/>
    </source>
</evidence>
<feature type="region of interest" description="Disordered" evidence="1">
    <location>
        <begin position="312"/>
        <end position="344"/>
    </location>
</feature>